<sequence length="161" mass="18275">MGQVLRDGGSIIYFIPTPFRSLRFGERTERAVSTIRKRKFHSISSSSSCCTPAMARSEKAQKRDELAVQDFMISVAQEGWNIDQDIVLLKLTVDAHTGKGKFLNFGLKPLNCNDGWQKLAELFNKGINPFDVHVEELKTAKDVCRILDLLKENYEKVNVRV</sequence>
<proteinExistence type="predicted"/>
<name>A0A396I410_MEDTR</name>
<dbReference type="AlphaFoldDB" id="A0A396I410"/>
<gene>
    <name evidence="1" type="ORF">MtrunA17_Chr4g0025031</name>
</gene>
<organism evidence="1">
    <name type="scientific">Medicago truncatula</name>
    <name type="common">Barrel medic</name>
    <name type="synonym">Medicago tribuloides</name>
    <dbReference type="NCBI Taxonomy" id="3880"/>
    <lineage>
        <taxon>Eukaryota</taxon>
        <taxon>Viridiplantae</taxon>
        <taxon>Streptophyta</taxon>
        <taxon>Embryophyta</taxon>
        <taxon>Tracheophyta</taxon>
        <taxon>Spermatophyta</taxon>
        <taxon>Magnoliopsida</taxon>
        <taxon>eudicotyledons</taxon>
        <taxon>Gunneridae</taxon>
        <taxon>Pentapetalae</taxon>
        <taxon>rosids</taxon>
        <taxon>fabids</taxon>
        <taxon>Fabales</taxon>
        <taxon>Fabaceae</taxon>
        <taxon>Papilionoideae</taxon>
        <taxon>50 kb inversion clade</taxon>
        <taxon>NPAAA clade</taxon>
        <taxon>Hologalegina</taxon>
        <taxon>IRL clade</taxon>
        <taxon>Trifolieae</taxon>
        <taxon>Medicago</taxon>
    </lineage>
</organism>
<dbReference type="Proteomes" id="UP000265566">
    <property type="component" value="Chromosome 4"/>
</dbReference>
<accession>A0A396I410</accession>
<reference evidence="1" key="1">
    <citation type="journal article" date="2018" name="Nat. Plants">
        <title>Whole-genome landscape of Medicago truncatula symbiotic genes.</title>
        <authorList>
            <person name="Pecrix Y."/>
            <person name="Gamas P."/>
            <person name="Carrere S."/>
        </authorList>
    </citation>
    <scope>NUCLEOTIDE SEQUENCE</scope>
    <source>
        <tissue evidence="1">Leaves</tissue>
    </source>
</reference>
<dbReference type="EMBL" id="PSQE01000004">
    <property type="protein sequence ID" value="RHN60366.1"/>
    <property type="molecule type" value="Genomic_DNA"/>
</dbReference>
<evidence type="ECO:0000313" key="1">
    <source>
        <dbReference type="EMBL" id="RHN60366.1"/>
    </source>
</evidence>
<protein>
    <submittedName>
        <fullName evidence="1">Uncharacterized protein</fullName>
    </submittedName>
</protein>
<dbReference type="Gramene" id="rna22671">
    <property type="protein sequence ID" value="RHN60366.1"/>
    <property type="gene ID" value="gene22671"/>
</dbReference>
<comment type="caution">
    <text evidence="1">The sequence shown here is derived from an EMBL/GenBank/DDBJ whole genome shotgun (WGS) entry which is preliminary data.</text>
</comment>